<protein>
    <submittedName>
        <fullName evidence="1">Uncharacterized protein</fullName>
    </submittedName>
</protein>
<gene>
    <name evidence="1" type="ORF">IPP15_00390</name>
</gene>
<dbReference type="AlphaFoldDB" id="A0A9D7XRM6"/>
<reference evidence="1 2" key="1">
    <citation type="submission" date="2020-10" db="EMBL/GenBank/DDBJ databases">
        <title>Connecting structure to function with the recovery of over 1000 high-quality activated sludge metagenome-assembled genomes encoding full-length rRNA genes using long-read sequencing.</title>
        <authorList>
            <person name="Singleton C.M."/>
            <person name="Petriglieri F."/>
            <person name="Kristensen J.M."/>
            <person name="Kirkegaard R.H."/>
            <person name="Michaelsen T.Y."/>
            <person name="Andersen M.H."/>
            <person name="Karst S.M."/>
            <person name="Dueholm M.S."/>
            <person name="Nielsen P.H."/>
            <person name="Albertsen M."/>
        </authorList>
    </citation>
    <scope>NUCLEOTIDE SEQUENCE [LARGE SCALE GENOMIC DNA]</scope>
    <source>
        <strain evidence="1">Ribe_18-Q3-R11-54_MAXAC.273</strain>
    </source>
</reference>
<organism evidence="1 2">
    <name type="scientific">Candidatus Opimibacter skivensis</name>
    <dbReference type="NCBI Taxonomy" id="2982028"/>
    <lineage>
        <taxon>Bacteria</taxon>
        <taxon>Pseudomonadati</taxon>
        <taxon>Bacteroidota</taxon>
        <taxon>Saprospiria</taxon>
        <taxon>Saprospirales</taxon>
        <taxon>Saprospiraceae</taxon>
        <taxon>Candidatus Opimibacter</taxon>
    </lineage>
</organism>
<evidence type="ECO:0000313" key="1">
    <source>
        <dbReference type="EMBL" id="MBK9980877.1"/>
    </source>
</evidence>
<comment type="caution">
    <text evidence="1">The sequence shown here is derived from an EMBL/GenBank/DDBJ whole genome shotgun (WGS) entry which is preliminary data.</text>
</comment>
<proteinExistence type="predicted"/>
<accession>A0A9D7XRM6</accession>
<sequence>MVWNLGGQSKEKPLLKLTENRLEEDKDIAPPELYFHHYLLSLKILG</sequence>
<name>A0A9D7XRM6_9BACT</name>
<dbReference type="Proteomes" id="UP000808337">
    <property type="component" value="Unassembled WGS sequence"/>
</dbReference>
<evidence type="ECO:0000313" key="2">
    <source>
        <dbReference type="Proteomes" id="UP000808337"/>
    </source>
</evidence>
<dbReference type="EMBL" id="JADKGY010000001">
    <property type="protein sequence ID" value="MBK9980877.1"/>
    <property type="molecule type" value="Genomic_DNA"/>
</dbReference>